<keyword evidence="2" id="KW-1185">Reference proteome</keyword>
<comment type="caution">
    <text evidence="1">The sequence shown here is derived from an EMBL/GenBank/DDBJ whole genome shotgun (WGS) entry which is preliminary data.</text>
</comment>
<dbReference type="EMBL" id="VTWT01000005">
    <property type="protein sequence ID" value="KAA9333735.1"/>
    <property type="molecule type" value="Genomic_DNA"/>
</dbReference>
<protein>
    <submittedName>
        <fullName evidence="1">Uncharacterized protein</fullName>
    </submittedName>
</protein>
<gene>
    <name evidence="1" type="ORF">F0P94_10845</name>
</gene>
<name>A0A5N1IU60_9BACT</name>
<dbReference type="RefSeq" id="WP_150903901.1">
    <property type="nucleotide sequence ID" value="NZ_VTWT01000005.1"/>
</dbReference>
<accession>A0A5N1IU60</accession>
<reference evidence="1 2" key="1">
    <citation type="submission" date="2019-09" db="EMBL/GenBank/DDBJ databases">
        <title>Genome sequence of Adhaeribacter sp. M2.</title>
        <authorList>
            <person name="Srinivasan S."/>
        </authorList>
    </citation>
    <scope>NUCLEOTIDE SEQUENCE [LARGE SCALE GENOMIC DNA]</scope>
    <source>
        <strain evidence="1 2">M2</strain>
    </source>
</reference>
<dbReference type="Proteomes" id="UP000326570">
    <property type="component" value="Unassembled WGS sequence"/>
</dbReference>
<evidence type="ECO:0000313" key="2">
    <source>
        <dbReference type="Proteomes" id="UP000326570"/>
    </source>
</evidence>
<proteinExistence type="predicted"/>
<organism evidence="1 2">
    <name type="scientific">Adhaeribacter soli</name>
    <dbReference type="NCBI Taxonomy" id="2607655"/>
    <lineage>
        <taxon>Bacteria</taxon>
        <taxon>Pseudomonadati</taxon>
        <taxon>Bacteroidota</taxon>
        <taxon>Cytophagia</taxon>
        <taxon>Cytophagales</taxon>
        <taxon>Hymenobacteraceae</taxon>
        <taxon>Adhaeribacter</taxon>
    </lineage>
</organism>
<dbReference type="AlphaFoldDB" id="A0A5N1IU60"/>
<sequence length="142" mass="16550">MKVNFQLVDNYAISFEGRHIDVHNNFNFLGFEYKVETQTLILKWIKSAGDWVNSDELPQFALIHFEVNYLNITPRNPLSQTSEDTCLSDITFFPSSDRITNDSIIGQSMPHNKDDILYLFQNDQVIRVNCKEIRFIIGTEEI</sequence>
<evidence type="ECO:0000313" key="1">
    <source>
        <dbReference type="EMBL" id="KAA9333735.1"/>
    </source>
</evidence>